<organism evidence="1 2">
    <name type="scientific">Pontibacter ummariensis</name>
    <dbReference type="NCBI Taxonomy" id="1610492"/>
    <lineage>
        <taxon>Bacteria</taxon>
        <taxon>Pseudomonadati</taxon>
        <taxon>Bacteroidota</taxon>
        <taxon>Cytophagia</taxon>
        <taxon>Cytophagales</taxon>
        <taxon>Hymenobacteraceae</taxon>
        <taxon>Pontibacter</taxon>
    </lineage>
</organism>
<reference evidence="2" key="1">
    <citation type="submission" date="2017-06" db="EMBL/GenBank/DDBJ databases">
        <authorList>
            <person name="Varghese N."/>
            <person name="Submissions S."/>
        </authorList>
    </citation>
    <scope>NUCLEOTIDE SEQUENCE [LARGE SCALE GENOMIC DNA]</scope>
    <source>
        <strain evidence="2">NKM1</strain>
    </source>
</reference>
<proteinExistence type="predicted"/>
<dbReference type="Proteomes" id="UP000198432">
    <property type="component" value="Unassembled WGS sequence"/>
</dbReference>
<gene>
    <name evidence="1" type="ORF">SAMN06296052_11730</name>
</gene>
<evidence type="ECO:0000313" key="1">
    <source>
        <dbReference type="EMBL" id="SNS92368.1"/>
    </source>
</evidence>
<keyword evidence="2" id="KW-1185">Reference proteome</keyword>
<protein>
    <submittedName>
        <fullName evidence="1">Uncharacterized protein</fullName>
    </submittedName>
</protein>
<accession>A0A239IGJ0</accession>
<evidence type="ECO:0000313" key="2">
    <source>
        <dbReference type="Proteomes" id="UP000198432"/>
    </source>
</evidence>
<sequence>MVLLAICAGSLHAQTVSNNGFYRISVRQITSANPRVLGPVLAAGTPLQEGQFYNVQIEALDTSPYSYTPLIHAYRFDGFVYGYFSSSSTWVTYSTEEVAKDAAYNKINFDIKTYTGADFLPDVYMRIECYTPMPYSYHKKDSVIFP</sequence>
<dbReference type="EMBL" id="FZOQ01000017">
    <property type="protein sequence ID" value="SNS92368.1"/>
    <property type="molecule type" value="Genomic_DNA"/>
</dbReference>
<name>A0A239IGJ0_9BACT</name>
<dbReference type="AlphaFoldDB" id="A0A239IGJ0"/>